<keyword evidence="1" id="KW-1133">Transmembrane helix</keyword>
<keyword evidence="3" id="KW-1185">Reference proteome</keyword>
<evidence type="ECO:0000313" key="2">
    <source>
        <dbReference type="EMBL" id="RUL51752.1"/>
    </source>
</evidence>
<feature type="transmembrane region" description="Helical" evidence="1">
    <location>
        <begin position="68"/>
        <end position="89"/>
    </location>
</feature>
<dbReference type="Pfam" id="PF10710">
    <property type="entry name" value="DUF2512"/>
    <property type="match status" value="1"/>
</dbReference>
<dbReference type="Proteomes" id="UP000287910">
    <property type="component" value="Unassembled WGS sequence"/>
</dbReference>
<gene>
    <name evidence="2" type="ORF">EK386_11605</name>
</gene>
<dbReference type="AlphaFoldDB" id="A0A3S0RV90"/>
<keyword evidence="1" id="KW-0472">Membrane</keyword>
<name>A0A3S0RV90_9BACI</name>
<dbReference type="InterPro" id="IPR019649">
    <property type="entry name" value="DUF2512"/>
</dbReference>
<dbReference type="EMBL" id="RYYR01000014">
    <property type="protein sequence ID" value="RUL51752.1"/>
    <property type="molecule type" value="Genomic_DNA"/>
</dbReference>
<proteinExistence type="predicted"/>
<protein>
    <submittedName>
        <fullName evidence="2">DUF2512 family protein</fullName>
    </submittedName>
</protein>
<comment type="caution">
    <text evidence="2">The sequence shown here is derived from an EMBL/GenBank/DDBJ whole genome shotgun (WGS) entry which is preliminary data.</text>
</comment>
<evidence type="ECO:0000256" key="1">
    <source>
        <dbReference type="SAM" id="Phobius"/>
    </source>
</evidence>
<accession>A0A3S0RV90</accession>
<reference evidence="2 3" key="1">
    <citation type="submission" date="2018-12" db="EMBL/GenBank/DDBJ databases">
        <title>Lysinibacillus antri sp. nov., isolated from a cave soil.</title>
        <authorList>
            <person name="Narsing Rao M.P."/>
            <person name="Zhang H."/>
            <person name="Dong Z.-Y."/>
            <person name="Niu X.-K."/>
            <person name="Zhang K."/>
            <person name="Fang B.-Z."/>
            <person name="Kang Y.-Q."/>
            <person name="Xiao M."/>
            <person name="Li W.-J."/>
        </authorList>
    </citation>
    <scope>NUCLEOTIDE SEQUENCE [LARGE SCALE GENOMIC DNA]</scope>
    <source>
        <strain evidence="2 3">SYSU K30002</strain>
    </source>
</reference>
<keyword evidence="1" id="KW-0812">Transmembrane</keyword>
<evidence type="ECO:0000313" key="3">
    <source>
        <dbReference type="Proteomes" id="UP000287910"/>
    </source>
</evidence>
<feature type="transmembrane region" description="Helical" evidence="1">
    <location>
        <begin position="95"/>
        <end position="113"/>
    </location>
</feature>
<feature type="transmembrane region" description="Helical" evidence="1">
    <location>
        <begin position="16"/>
        <end position="37"/>
    </location>
</feature>
<organism evidence="2 3">
    <name type="scientific">Lysinibacillus antri</name>
    <dbReference type="NCBI Taxonomy" id="2498145"/>
    <lineage>
        <taxon>Bacteria</taxon>
        <taxon>Bacillati</taxon>
        <taxon>Bacillota</taxon>
        <taxon>Bacilli</taxon>
        <taxon>Bacillales</taxon>
        <taxon>Bacillaceae</taxon>
        <taxon>Lysinibacillus</taxon>
    </lineage>
</organism>
<sequence length="165" mass="18316">MKKWKEGLHLKNTKAILIKFAITFGVLLLVLTFYFGVSLINTLIISVVLTLVAFVGDKVLLPKIGGVSATAGDLVLAFLVIWALGALLFDPDISVFSAALLSSLFIAGGEFYYHKYLVDHLFENEMEHTTMTPKHNLVTQTEFSEDFDKGIESNKEKQQDDANMS</sequence>